<gene>
    <name evidence="1" type="ORF">HAX54_048920</name>
</gene>
<reference evidence="1 2" key="1">
    <citation type="journal article" date="2021" name="BMC Genomics">
        <title>Datura genome reveals duplications of psychoactive alkaloid biosynthetic genes and high mutation rate following tissue culture.</title>
        <authorList>
            <person name="Rajewski A."/>
            <person name="Carter-House D."/>
            <person name="Stajich J."/>
            <person name="Litt A."/>
        </authorList>
    </citation>
    <scope>NUCLEOTIDE SEQUENCE [LARGE SCALE GENOMIC DNA]</scope>
    <source>
        <strain evidence="1">AR-01</strain>
    </source>
</reference>
<evidence type="ECO:0000313" key="2">
    <source>
        <dbReference type="Proteomes" id="UP000823775"/>
    </source>
</evidence>
<accession>A0ABS8WPM2</accession>
<protein>
    <submittedName>
        <fullName evidence="1">Uncharacterized protein</fullName>
    </submittedName>
</protein>
<dbReference type="Proteomes" id="UP000823775">
    <property type="component" value="Unassembled WGS sequence"/>
</dbReference>
<comment type="caution">
    <text evidence="1">The sequence shown here is derived from an EMBL/GenBank/DDBJ whole genome shotgun (WGS) entry which is preliminary data.</text>
</comment>
<keyword evidence="2" id="KW-1185">Reference proteome</keyword>
<dbReference type="EMBL" id="JACEIK010008175">
    <property type="protein sequence ID" value="MCE3051109.1"/>
    <property type="molecule type" value="Genomic_DNA"/>
</dbReference>
<organism evidence="1 2">
    <name type="scientific">Datura stramonium</name>
    <name type="common">Jimsonweed</name>
    <name type="synonym">Common thornapple</name>
    <dbReference type="NCBI Taxonomy" id="4076"/>
    <lineage>
        <taxon>Eukaryota</taxon>
        <taxon>Viridiplantae</taxon>
        <taxon>Streptophyta</taxon>
        <taxon>Embryophyta</taxon>
        <taxon>Tracheophyta</taxon>
        <taxon>Spermatophyta</taxon>
        <taxon>Magnoliopsida</taxon>
        <taxon>eudicotyledons</taxon>
        <taxon>Gunneridae</taxon>
        <taxon>Pentapetalae</taxon>
        <taxon>asterids</taxon>
        <taxon>lamiids</taxon>
        <taxon>Solanales</taxon>
        <taxon>Solanaceae</taxon>
        <taxon>Solanoideae</taxon>
        <taxon>Datureae</taxon>
        <taxon>Datura</taxon>
    </lineage>
</organism>
<name>A0ABS8WPM2_DATST</name>
<sequence>MLHKVLQNEDKEDATLRSMMEMPHNTLFSITTWSGRNLQSELDKHIGGRIIDEDEANHDDIVEIEELVVGKSNEEMIEEKLVDMP</sequence>
<evidence type="ECO:0000313" key="1">
    <source>
        <dbReference type="EMBL" id="MCE3051109.1"/>
    </source>
</evidence>
<proteinExistence type="predicted"/>